<feature type="domain" description="DUF2169" evidence="1">
    <location>
        <begin position="21"/>
        <end position="320"/>
    </location>
</feature>
<keyword evidence="3" id="KW-1185">Reference proteome</keyword>
<dbReference type="InterPro" id="IPR018683">
    <property type="entry name" value="DUF2169"/>
</dbReference>
<dbReference type="RefSeq" id="WP_143488070.1">
    <property type="nucleotide sequence ID" value="NZ_VJOY01000006.1"/>
</dbReference>
<evidence type="ECO:0000313" key="3">
    <source>
        <dbReference type="Proteomes" id="UP000315235"/>
    </source>
</evidence>
<reference evidence="2 3" key="1">
    <citation type="submission" date="2019-07" db="EMBL/GenBank/DDBJ databases">
        <title>Pseudomonas mangiferae sp. nov., isolated from bark of mango tree in Thailand.</title>
        <authorList>
            <person name="Srisuk N."/>
            <person name="Anurat P."/>
        </authorList>
    </citation>
    <scope>NUCLEOTIDE SEQUENCE [LARGE SCALE GENOMIC DNA]</scope>
    <source>
        <strain evidence="2 3">DMKU_BBB3-04</strain>
    </source>
</reference>
<gene>
    <name evidence="2" type="ORF">FM069_09475</name>
</gene>
<sequence>MTVIVSQSLYPVQGFEHRFYHGNRYHCLSAKVTLQWDTEGRLTPLARQPDLVLNDVWLDEENRSSLLYPSDLIPYKPTTDVLVTGSVRPPEDGPLPTWYVALRIGEQEKRLRVHGPRHWRHSLLGGWSLSEPEPVSAVALLYENAYGGTLGPLREHYEEGEFYPPNPLGCGFVDRSRADTAQLYPAAQIEAWDAPLVAFGQDVEPGGFGPLPGFVPARQQYAGTYDEQWRQTVAPNIPQDMDMRYWNTAPADQQPPAFLKAGDVIELAGTRPGPPLRLVLPPFDAAGVAHWEDESRETHAMMLDTVLIDLDRDRVTLRFHGLVDFDERIKRINVYCAPTTYPAGS</sequence>
<name>A0A553GZ28_9PSED</name>
<dbReference type="OrthoDB" id="237820at2"/>
<evidence type="ECO:0000259" key="1">
    <source>
        <dbReference type="Pfam" id="PF09937"/>
    </source>
</evidence>
<dbReference type="Pfam" id="PF09937">
    <property type="entry name" value="DUF2169"/>
    <property type="match status" value="1"/>
</dbReference>
<organism evidence="2 3">
    <name type="scientific">Pseudomonas mangiferae</name>
    <dbReference type="NCBI Taxonomy" id="2593654"/>
    <lineage>
        <taxon>Bacteria</taxon>
        <taxon>Pseudomonadati</taxon>
        <taxon>Pseudomonadota</taxon>
        <taxon>Gammaproteobacteria</taxon>
        <taxon>Pseudomonadales</taxon>
        <taxon>Pseudomonadaceae</taxon>
        <taxon>Pseudomonas</taxon>
    </lineage>
</organism>
<comment type="caution">
    <text evidence="2">The sequence shown here is derived from an EMBL/GenBank/DDBJ whole genome shotgun (WGS) entry which is preliminary data.</text>
</comment>
<accession>A0A553GZ28</accession>
<dbReference type="Proteomes" id="UP000315235">
    <property type="component" value="Unassembled WGS sequence"/>
</dbReference>
<dbReference type="AlphaFoldDB" id="A0A553GZ28"/>
<evidence type="ECO:0000313" key="2">
    <source>
        <dbReference type="EMBL" id="TRX74768.1"/>
    </source>
</evidence>
<proteinExistence type="predicted"/>
<protein>
    <submittedName>
        <fullName evidence="2">DUF2169 domain-containing protein</fullName>
    </submittedName>
</protein>
<dbReference type="EMBL" id="VJOY01000006">
    <property type="protein sequence ID" value="TRX74768.1"/>
    <property type="molecule type" value="Genomic_DNA"/>
</dbReference>